<accession>A0A381TUV3</accession>
<dbReference type="Pfam" id="PF01048">
    <property type="entry name" value="PNP_UDP_1"/>
    <property type="match status" value="1"/>
</dbReference>
<dbReference type="NCBIfam" id="TIGR01721">
    <property type="entry name" value="AMN-like"/>
    <property type="match status" value="1"/>
</dbReference>
<dbReference type="NCBIfam" id="NF005500">
    <property type="entry name" value="PRK07115.1"/>
    <property type="match status" value="1"/>
</dbReference>
<sequence>MKTKKDIVKDWITRYSGRKINSFGKFILLTNFQRYVDEFAKINNVNVDGLDKNMPSATYEEITIINFGMGSPNAATIMDLLSAIKPKAVLFLGKCGGLKKRIKIGDFILPIGAIRGEGTSNDYFPIEVPAMPSFSLQRAISSALKYQKIDYWTGTVFTTNRRVWEFDSKFKNYLKKIRAYSIDMETATLFTVGFHNRIPIGALLLVTDQPMIPEGVKTKVKDDKNSELFDKKHLLVGIESLQQIINHKDTVRHLKF</sequence>
<dbReference type="EMBL" id="UINC01005211">
    <property type="protein sequence ID" value="SVA19835.1"/>
    <property type="molecule type" value="Genomic_DNA"/>
</dbReference>
<dbReference type="Gene3D" id="3.40.50.1580">
    <property type="entry name" value="Nucleoside phosphorylase domain"/>
    <property type="match status" value="1"/>
</dbReference>
<name>A0A381TUV3_9ZZZZ</name>
<proteinExistence type="predicted"/>
<evidence type="ECO:0000259" key="1">
    <source>
        <dbReference type="Pfam" id="PF01048"/>
    </source>
</evidence>
<evidence type="ECO:0000313" key="2">
    <source>
        <dbReference type="EMBL" id="SVA19835.1"/>
    </source>
</evidence>
<dbReference type="GO" id="GO:0009116">
    <property type="term" value="P:nucleoside metabolic process"/>
    <property type="evidence" value="ECO:0007669"/>
    <property type="project" value="InterPro"/>
</dbReference>
<dbReference type="InterPro" id="IPR035994">
    <property type="entry name" value="Nucleoside_phosphorylase_sf"/>
</dbReference>
<dbReference type="PANTHER" id="PTHR43691">
    <property type="entry name" value="URIDINE PHOSPHORYLASE"/>
    <property type="match status" value="1"/>
</dbReference>
<dbReference type="InterPro" id="IPR000845">
    <property type="entry name" value="Nucleoside_phosphorylase_d"/>
</dbReference>
<reference evidence="2" key="1">
    <citation type="submission" date="2018-05" db="EMBL/GenBank/DDBJ databases">
        <authorList>
            <person name="Lanie J.A."/>
            <person name="Ng W.-L."/>
            <person name="Kazmierczak K.M."/>
            <person name="Andrzejewski T.M."/>
            <person name="Davidsen T.M."/>
            <person name="Wayne K.J."/>
            <person name="Tettelin H."/>
            <person name="Glass J.I."/>
            <person name="Rusch D."/>
            <person name="Podicherti R."/>
            <person name="Tsui H.-C.T."/>
            <person name="Winkler M.E."/>
        </authorList>
    </citation>
    <scope>NUCLEOTIDE SEQUENCE</scope>
</reference>
<dbReference type="CDD" id="cd17762">
    <property type="entry name" value="AMN"/>
    <property type="match status" value="1"/>
</dbReference>
<dbReference type="AlphaFoldDB" id="A0A381TUV3"/>
<dbReference type="PANTHER" id="PTHR43691:SF6">
    <property type="entry name" value="AMP NUCLEOSIDASE"/>
    <property type="match status" value="1"/>
</dbReference>
<organism evidence="2">
    <name type="scientific">marine metagenome</name>
    <dbReference type="NCBI Taxonomy" id="408172"/>
    <lineage>
        <taxon>unclassified sequences</taxon>
        <taxon>metagenomes</taxon>
        <taxon>ecological metagenomes</taxon>
    </lineage>
</organism>
<dbReference type="GO" id="GO:0008714">
    <property type="term" value="F:AMP nucleosidase activity"/>
    <property type="evidence" value="ECO:0007669"/>
    <property type="project" value="InterPro"/>
</dbReference>
<dbReference type="SUPFAM" id="SSF53167">
    <property type="entry name" value="Purine and uridine phosphorylases"/>
    <property type="match status" value="1"/>
</dbReference>
<feature type="domain" description="Nucleoside phosphorylase" evidence="1">
    <location>
        <begin position="57"/>
        <end position="220"/>
    </location>
</feature>
<gene>
    <name evidence="2" type="ORF">METZ01_LOCUS72689</name>
</gene>
<dbReference type="GO" id="GO:0005829">
    <property type="term" value="C:cytosol"/>
    <property type="evidence" value="ECO:0007669"/>
    <property type="project" value="TreeGrafter"/>
</dbReference>
<dbReference type="InterPro" id="IPR047039">
    <property type="entry name" value="AMN_phosphorylase"/>
</dbReference>
<dbReference type="InterPro" id="IPR010944">
    <property type="entry name" value="AMN-like"/>
</dbReference>
<protein>
    <recommendedName>
        <fullName evidence="1">Nucleoside phosphorylase domain-containing protein</fullName>
    </recommendedName>
</protein>